<feature type="compositionally biased region" description="Low complexity" evidence="1">
    <location>
        <begin position="54"/>
        <end position="64"/>
    </location>
</feature>
<dbReference type="Gene3D" id="1.10.530.10">
    <property type="match status" value="1"/>
</dbReference>
<feature type="region of interest" description="Disordered" evidence="1">
    <location>
        <begin position="127"/>
        <end position="173"/>
    </location>
</feature>
<feature type="compositionally biased region" description="Basic and acidic residues" evidence="1">
    <location>
        <begin position="255"/>
        <end position="278"/>
    </location>
</feature>
<dbReference type="SUPFAM" id="SSF53955">
    <property type="entry name" value="Lysozyme-like"/>
    <property type="match status" value="1"/>
</dbReference>
<name>A0A660CBB4_9PSEU</name>
<feature type="region of interest" description="Disordered" evidence="1">
    <location>
        <begin position="239"/>
        <end position="291"/>
    </location>
</feature>
<dbReference type="PANTHER" id="PTHR30163:SF8">
    <property type="entry name" value="LYTIC MUREIN TRANSGLYCOSYLASE"/>
    <property type="match status" value="1"/>
</dbReference>
<protein>
    <submittedName>
        <fullName evidence="2">Membrane-bound lytic murein transglycosylase B</fullName>
    </submittedName>
</protein>
<keyword evidence="3" id="KW-1185">Reference proteome</keyword>
<dbReference type="PANTHER" id="PTHR30163">
    <property type="entry name" value="MEMBRANE-BOUND LYTIC MUREIN TRANSGLYCOSYLASE B"/>
    <property type="match status" value="1"/>
</dbReference>
<evidence type="ECO:0000313" key="3">
    <source>
        <dbReference type="Proteomes" id="UP000317303"/>
    </source>
</evidence>
<evidence type="ECO:0000256" key="1">
    <source>
        <dbReference type="SAM" id="MobiDB-lite"/>
    </source>
</evidence>
<dbReference type="InterPro" id="IPR023346">
    <property type="entry name" value="Lysozyme-like_dom_sf"/>
</dbReference>
<sequence length="291" mass="31163">MPGPARSRLALTLALVATGLILVFTVGMERDEEPSAGTPAPRPAPESRPEFRKTVPAAATAAPVDRPQVSDEQELDTWSRKVESATGVPARAAAAYGRAEMWLRGGEPDCHLSWSTLAAIGYVETRHGEGGSGTPIRADGRPVEPIVGPPLDGTQGRRKIADTDNGRLDGDATWDRELGPLGFLPEHWERWADRATKDGRAPDPQDIDDAALTAARVLCAQDRDLATDEGWWRAVRAYHGADGAAGQRNPGAPGDGRDGSGDRNPDGRADDYVREVATRADTYAHQLPADR</sequence>
<proteinExistence type="predicted"/>
<dbReference type="Proteomes" id="UP000317303">
    <property type="component" value="Unassembled WGS sequence"/>
</dbReference>
<feature type="compositionally biased region" description="Basic and acidic residues" evidence="1">
    <location>
        <begin position="159"/>
        <end position="173"/>
    </location>
</feature>
<reference evidence="2 3" key="1">
    <citation type="submission" date="2019-07" db="EMBL/GenBank/DDBJ databases">
        <title>R&amp;d 2014.</title>
        <authorList>
            <person name="Klenk H.-P."/>
        </authorList>
    </citation>
    <scope>NUCLEOTIDE SEQUENCE [LARGE SCALE GENOMIC DNA]</scope>
    <source>
        <strain evidence="2 3">DSM 43194</strain>
    </source>
</reference>
<dbReference type="GO" id="GO:0009253">
    <property type="term" value="P:peptidoglycan catabolic process"/>
    <property type="evidence" value="ECO:0007669"/>
    <property type="project" value="TreeGrafter"/>
</dbReference>
<accession>A0A660CBB4</accession>
<dbReference type="AlphaFoldDB" id="A0A660CBB4"/>
<feature type="region of interest" description="Disordered" evidence="1">
    <location>
        <begin position="31"/>
        <end position="75"/>
    </location>
</feature>
<evidence type="ECO:0000313" key="2">
    <source>
        <dbReference type="EMBL" id="TWH20762.1"/>
    </source>
</evidence>
<dbReference type="GO" id="GO:0008933">
    <property type="term" value="F:peptidoglycan lytic transglycosylase activity"/>
    <property type="evidence" value="ECO:0007669"/>
    <property type="project" value="TreeGrafter"/>
</dbReference>
<gene>
    <name evidence="2" type="ORF">JD82_02610</name>
</gene>
<dbReference type="InterPro" id="IPR043426">
    <property type="entry name" value="MltB-like"/>
</dbReference>
<comment type="caution">
    <text evidence="2">The sequence shown here is derived from an EMBL/GenBank/DDBJ whole genome shotgun (WGS) entry which is preliminary data.</text>
</comment>
<organism evidence="2 3">
    <name type="scientific">Prauserella rugosa</name>
    <dbReference type="NCBI Taxonomy" id="43354"/>
    <lineage>
        <taxon>Bacteria</taxon>
        <taxon>Bacillati</taxon>
        <taxon>Actinomycetota</taxon>
        <taxon>Actinomycetes</taxon>
        <taxon>Pseudonocardiales</taxon>
        <taxon>Pseudonocardiaceae</taxon>
        <taxon>Prauserella</taxon>
    </lineage>
</organism>
<dbReference type="EMBL" id="VLJV01000001">
    <property type="protein sequence ID" value="TWH20762.1"/>
    <property type="molecule type" value="Genomic_DNA"/>
</dbReference>